<protein>
    <submittedName>
        <fullName evidence="2">Uncharacterized protein</fullName>
    </submittedName>
</protein>
<feature type="transmembrane region" description="Helical" evidence="1">
    <location>
        <begin position="21"/>
        <end position="46"/>
    </location>
</feature>
<keyword evidence="1" id="KW-0472">Membrane</keyword>
<reference evidence="2 3" key="1">
    <citation type="submission" date="2016-07" db="EMBL/GenBank/DDBJ databases">
        <title>Multiple horizontal gene transfer events from other fungi enriched the ability of initially mycotrophic Trichoderma (Ascomycota) to feed on dead plant biomass.</title>
        <authorList>
            <consortium name="DOE Joint Genome Institute"/>
            <person name="Aerts A."/>
            <person name="Atanasova L."/>
            <person name="Chenthamara K."/>
            <person name="Zhang J."/>
            <person name="Grujic M."/>
            <person name="Henrissat B."/>
            <person name="Kuo A."/>
            <person name="Salamov A."/>
            <person name="Lipzen A."/>
            <person name="Labutti K."/>
            <person name="Barry K."/>
            <person name="Miao Y."/>
            <person name="Rahimi M.J."/>
            <person name="Shen Q."/>
            <person name="Grigoriev I.V."/>
            <person name="Kubicek C.P."/>
            <person name="Druzhinina I.S."/>
        </authorList>
    </citation>
    <scope>NUCLEOTIDE SEQUENCE [LARGE SCALE GENOMIC DNA]</scope>
    <source>
        <strain evidence="2 3">CBS 433.97</strain>
    </source>
</reference>
<dbReference type="AlphaFoldDB" id="A0A2T3YUR2"/>
<gene>
    <name evidence="2" type="ORF">M441DRAFT_73119</name>
</gene>
<evidence type="ECO:0000313" key="2">
    <source>
        <dbReference type="EMBL" id="PTB36312.1"/>
    </source>
</evidence>
<organism evidence="2 3">
    <name type="scientific">Trichoderma asperellum (strain ATCC 204424 / CBS 433.97 / NBRC 101777)</name>
    <dbReference type="NCBI Taxonomy" id="1042311"/>
    <lineage>
        <taxon>Eukaryota</taxon>
        <taxon>Fungi</taxon>
        <taxon>Dikarya</taxon>
        <taxon>Ascomycota</taxon>
        <taxon>Pezizomycotina</taxon>
        <taxon>Sordariomycetes</taxon>
        <taxon>Hypocreomycetidae</taxon>
        <taxon>Hypocreales</taxon>
        <taxon>Hypocreaceae</taxon>
        <taxon>Trichoderma</taxon>
    </lineage>
</organism>
<dbReference type="EMBL" id="KZ679270">
    <property type="protein sequence ID" value="PTB36312.1"/>
    <property type="molecule type" value="Genomic_DNA"/>
</dbReference>
<proteinExistence type="predicted"/>
<sequence length="132" mass="15022">MVPEVQSLRYSCVSTNGRSPIFLWSLTSYFQLLGSQFCFLFLGRCIEGQLLGKSMRLEAKRPVSWYSETDICRFWQWRLSVKSAFRHRGLDGGGSRLDATLGIGYHTINKTIIMSEMAHGQELCQEETATMA</sequence>
<keyword evidence="3" id="KW-1185">Reference proteome</keyword>
<name>A0A2T3YUR2_TRIA4</name>
<keyword evidence="1" id="KW-1133">Transmembrane helix</keyword>
<accession>A0A2T3YUR2</accession>
<keyword evidence="1" id="KW-0812">Transmembrane</keyword>
<evidence type="ECO:0000313" key="3">
    <source>
        <dbReference type="Proteomes" id="UP000240493"/>
    </source>
</evidence>
<evidence type="ECO:0000256" key="1">
    <source>
        <dbReference type="SAM" id="Phobius"/>
    </source>
</evidence>
<dbReference type="OrthoDB" id="10596990at2759"/>
<dbReference type="Proteomes" id="UP000240493">
    <property type="component" value="Unassembled WGS sequence"/>
</dbReference>